<dbReference type="PROSITE" id="PS00086">
    <property type="entry name" value="CYTOCHROME_P450"/>
    <property type="match status" value="1"/>
</dbReference>
<dbReference type="InterPro" id="IPR036396">
    <property type="entry name" value="Cyt_P450_sf"/>
</dbReference>
<feature type="region of interest" description="Disordered" evidence="2">
    <location>
        <begin position="1"/>
        <end position="53"/>
    </location>
</feature>
<dbReference type="Gene3D" id="1.10.630.10">
    <property type="entry name" value="Cytochrome P450"/>
    <property type="match status" value="1"/>
</dbReference>
<feature type="compositionally biased region" description="Polar residues" evidence="2">
    <location>
        <begin position="13"/>
        <end position="24"/>
    </location>
</feature>
<sequence length="140" mass="15066">MDLNSPFHGRPNRISTQAQATGQPPWQGFPPLSDLPEQHVAVGPPPHHHRGFHDRQTRTNLLCNDPEAGGLVAFGGGARACPGNDFARVETLVAMHYIVTRFRWKLAAGCDGGFSRSPLPYPSQGLLIDVQPVATPVAGN</sequence>
<dbReference type="OrthoDB" id="3945418at2759"/>
<dbReference type="InterPro" id="IPR017972">
    <property type="entry name" value="Cyt_P450_CS"/>
</dbReference>
<evidence type="ECO:0000313" key="3">
    <source>
        <dbReference type="EMBL" id="RLN05556.1"/>
    </source>
</evidence>
<keyword evidence="4" id="KW-1185">Reference proteome</keyword>
<keyword evidence="1" id="KW-0479">Metal-binding</keyword>
<gene>
    <name evidence="3" type="ORF">C2845_PM13G07220</name>
</gene>
<evidence type="ECO:0000256" key="2">
    <source>
        <dbReference type="SAM" id="MobiDB-lite"/>
    </source>
</evidence>
<dbReference type="Proteomes" id="UP000275267">
    <property type="component" value="Unassembled WGS sequence"/>
</dbReference>
<keyword evidence="1" id="KW-0560">Oxidoreductase</keyword>
<evidence type="ECO:0008006" key="5">
    <source>
        <dbReference type="Google" id="ProtNLM"/>
    </source>
</evidence>
<dbReference type="STRING" id="4540.A0A3L6RM74"/>
<dbReference type="GO" id="GO:0005506">
    <property type="term" value="F:iron ion binding"/>
    <property type="evidence" value="ECO:0007669"/>
    <property type="project" value="InterPro"/>
</dbReference>
<dbReference type="SUPFAM" id="SSF48264">
    <property type="entry name" value="Cytochrome P450"/>
    <property type="match status" value="1"/>
</dbReference>
<comment type="caution">
    <text evidence="3">The sequence shown here is derived from an EMBL/GenBank/DDBJ whole genome shotgun (WGS) entry which is preliminary data.</text>
</comment>
<dbReference type="GO" id="GO:0020037">
    <property type="term" value="F:heme binding"/>
    <property type="evidence" value="ECO:0007669"/>
    <property type="project" value="InterPro"/>
</dbReference>
<accession>A0A3L6RM74</accession>
<keyword evidence="1" id="KW-0349">Heme</keyword>
<organism evidence="3 4">
    <name type="scientific">Panicum miliaceum</name>
    <name type="common">Proso millet</name>
    <name type="synonym">Broomcorn millet</name>
    <dbReference type="NCBI Taxonomy" id="4540"/>
    <lineage>
        <taxon>Eukaryota</taxon>
        <taxon>Viridiplantae</taxon>
        <taxon>Streptophyta</taxon>
        <taxon>Embryophyta</taxon>
        <taxon>Tracheophyta</taxon>
        <taxon>Spermatophyta</taxon>
        <taxon>Magnoliopsida</taxon>
        <taxon>Liliopsida</taxon>
        <taxon>Poales</taxon>
        <taxon>Poaceae</taxon>
        <taxon>PACMAD clade</taxon>
        <taxon>Panicoideae</taxon>
        <taxon>Panicodae</taxon>
        <taxon>Paniceae</taxon>
        <taxon>Panicinae</taxon>
        <taxon>Panicum</taxon>
        <taxon>Panicum sect. Panicum</taxon>
    </lineage>
</organism>
<dbReference type="InterPro" id="IPR001128">
    <property type="entry name" value="Cyt_P450"/>
</dbReference>
<evidence type="ECO:0000313" key="4">
    <source>
        <dbReference type="Proteomes" id="UP000275267"/>
    </source>
</evidence>
<dbReference type="AlphaFoldDB" id="A0A3L6RM74"/>
<evidence type="ECO:0000256" key="1">
    <source>
        <dbReference type="RuleBase" id="RU000461"/>
    </source>
</evidence>
<name>A0A3L6RM74_PANMI</name>
<keyword evidence="1" id="KW-0503">Monooxygenase</keyword>
<proteinExistence type="inferred from homology"/>
<keyword evidence="1" id="KW-0408">Iron</keyword>
<reference evidence="4" key="1">
    <citation type="journal article" date="2019" name="Nat. Commun.">
        <title>The genome of broomcorn millet.</title>
        <authorList>
            <person name="Zou C."/>
            <person name="Miki D."/>
            <person name="Li D."/>
            <person name="Tang Q."/>
            <person name="Xiao L."/>
            <person name="Rajput S."/>
            <person name="Deng P."/>
            <person name="Jia W."/>
            <person name="Huang R."/>
            <person name="Zhang M."/>
            <person name="Sun Y."/>
            <person name="Hu J."/>
            <person name="Fu X."/>
            <person name="Schnable P.S."/>
            <person name="Li F."/>
            <person name="Zhang H."/>
            <person name="Feng B."/>
            <person name="Zhu X."/>
            <person name="Liu R."/>
            <person name="Schnable J.C."/>
            <person name="Zhu J.-K."/>
            <person name="Zhang H."/>
        </authorList>
    </citation>
    <scope>NUCLEOTIDE SEQUENCE [LARGE SCALE GENOMIC DNA]</scope>
</reference>
<dbReference type="GO" id="GO:0004497">
    <property type="term" value="F:monooxygenase activity"/>
    <property type="evidence" value="ECO:0007669"/>
    <property type="project" value="UniProtKB-KW"/>
</dbReference>
<dbReference type="Pfam" id="PF00067">
    <property type="entry name" value="p450"/>
    <property type="match status" value="1"/>
</dbReference>
<comment type="similarity">
    <text evidence="1">Belongs to the cytochrome P450 family.</text>
</comment>
<protein>
    <recommendedName>
        <fullName evidence="5">Cytochrome P450</fullName>
    </recommendedName>
</protein>
<dbReference type="GO" id="GO:0016705">
    <property type="term" value="F:oxidoreductase activity, acting on paired donors, with incorporation or reduction of molecular oxygen"/>
    <property type="evidence" value="ECO:0007669"/>
    <property type="project" value="InterPro"/>
</dbReference>
<dbReference type="EMBL" id="PQIB02000008">
    <property type="protein sequence ID" value="RLN05556.1"/>
    <property type="molecule type" value="Genomic_DNA"/>
</dbReference>